<organism evidence="10 11">
    <name type="scientific">Striga hermonthica</name>
    <name type="common">Purple witchweed</name>
    <name type="synonym">Buchnera hermonthica</name>
    <dbReference type="NCBI Taxonomy" id="68872"/>
    <lineage>
        <taxon>Eukaryota</taxon>
        <taxon>Viridiplantae</taxon>
        <taxon>Streptophyta</taxon>
        <taxon>Embryophyta</taxon>
        <taxon>Tracheophyta</taxon>
        <taxon>Spermatophyta</taxon>
        <taxon>Magnoliopsida</taxon>
        <taxon>eudicotyledons</taxon>
        <taxon>Gunneridae</taxon>
        <taxon>Pentapetalae</taxon>
        <taxon>asterids</taxon>
        <taxon>lamiids</taxon>
        <taxon>Lamiales</taxon>
        <taxon>Orobanchaceae</taxon>
        <taxon>Buchnereae</taxon>
        <taxon>Striga</taxon>
    </lineage>
</organism>
<keyword evidence="11" id="KW-1185">Reference proteome</keyword>
<keyword evidence="7 9" id="KW-0472">Membrane</keyword>
<dbReference type="PANTHER" id="PTHR33228">
    <property type="entry name" value="PROTEIN GLUTAMINE DUMPER 4-RELATED"/>
    <property type="match status" value="1"/>
</dbReference>
<keyword evidence="4 9" id="KW-0812">Transmembrane</keyword>
<keyword evidence="5" id="KW-0029">Amino-acid transport</keyword>
<evidence type="ECO:0000313" key="11">
    <source>
        <dbReference type="Proteomes" id="UP001153555"/>
    </source>
</evidence>
<sequence>MRTSATLFQPPPISKIPTPEPYAAGTATLAPPAAAYRSPWHSPVPYLFGGLAAILVLIALALLILACSHLRPSDDDGGGSADKDDHGSDGGDPPVYVEKVLVIMAGEVRPTFLAEHAPPSMKKSCSNDGKMIVTSELGKGENDNERRENGSDCAQELQIGQ</sequence>
<proteinExistence type="inferred from homology"/>
<comment type="caution">
    <text evidence="10">The sequence shown here is derived from an EMBL/GenBank/DDBJ whole genome shotgun (WGS) entry which is preliminary data.</text>
</comment>
<feature type="transmembrane region" description="Helical" evidence="9">
    <location>
        <begin position="46"/>
        <end position="66"/>
    </location>
</feature>
<dbReference type="OrthoDB" id="1930784at2759"/>
<feature type="compositionally biased region" description="Basic and acidic residues" evidence="8">
    <location>
        <begin position="138"/>
        <end position="150"/>
    </location>
</feature>
<feature type="region of interest" description="Disordered" evidence="8">
    <location>
        <begin position="134"/>
        <end position="161"/>
    </location>
</feature>
<evidence type="ECO:0000256" key="3">
    <source>
        <dbReference type="ARBA" id="ARBA00022448"/>
    </source>
</evidence>
<comment type="subcellular location">
    <subcellularLocation>
        <location evidence="1">Membrane</location>
        <topology evidence="1">Single-pass membrane protein</topology>
    </subcellularLocation>
</comment>
<keyword evidence="6 9" id="KW-1133">Transmembrane helix</keyword>
<evidence type="ECO:0000256" key="7">
    <source>
        <dbReference type="ARBA" id="ARBA00023136"/>
    </source>
</evidence>
<dbReference type="AlphaFoldDB" id="A0A9N7RNX0"/>
<dbReference type="GO" id="GO:0080143">
    <property type="term" value="P:regulation of amino acid export"/>
    <property type="evidence" value="ECO:0007669"/>
    <property type="project" value="InterPro"/>
</dbReference>
<name>A0A9N7RNX0_STRHE</name>
<keyword evidence="3" id="KW-0813">Transport</keyword>
<evidence type="ECO:0000256" key="1">
    <source>
        <dbReference type="ARBA" id="ARBA00004167"/>
    </source>
</evidence>
<accession>A0A9N7RNX0</accession>
<evidence type="ECO:0000256" key="8">
    <source>
        <dbReference type="SAM" id="MobiDB-lite"/>
    </source>
</evidence>
<dbReference type="EMBL" id="CACSLK010030875">
    <property type="protein sequence ID" value="CAA0838317.1"/>
    <property type="molecule type" value="Genomic_DNA"/>
</dbReference>
<dbReference type="InterPro" id="IPR040359">
    <property type="entry name" value="GDU"/>
</dbReference>
<feature type="region of interest" description="Disordered" evidence="8">
    <location>
        <begin position="72"/>
        <end position="94"/>
    </location>
</feature>
<comment type="similarity">
    <text evidence="2">Belongs to the GLUTAMINE DUMPER 1 (TC 9.B.60) family.</text>
</comment>
<feature type="region of interest" description="Disordered" evidence="8">
    <location>
        <begin position="1"/>
        <end position="20"/>
    </location>
</feature>
<evidence type="ECO:0000256" key="9">
    <source>
        <dbReference type="SAM" id="Phobius"/>
    </source>
</evidence>
<protein>
    <submittedName>
        <fullName evidence="10">Protein GLUTAMINE DUMPER 4</fullName>
    </submittedName>
</protein>
<feature type="compositionally biased region" description="Pro residues" evidence="8">
    <location>
        <begin position="9"/>
        <end position="20"/>
    </location>
</feature>
<evidence type="ECO:0000256" key="4">
    <source>
        <dbReference type="ARBA" id="ARBA00022692"/>
    </source>
</evidence>
<evidence type="ECO:0000256" key="6">
    <source>
        <dbReference type="ARBA" id="ARBA00022989"/>
    </source>
</evidence>
<evidence type="ECO:0000256" key="2">
    <source>
        <dbReference type="ARBA" id="ARBA00009977"/>
    </source>
</evidence>
<evidence type="ECO:0000256" key="5">
    <source>
        <dbReference type="ARBA" id="ARBA00022970"/>
    </source>
</evidence>
<evidence type="ECO:0000313" key="10">
    <source>
        <dbReference type="EMBL" id="CAA0838317.1"/>
    </source>
</evidence>
<gene>
    <name evidence="10" type="ORF">SHERM_04925</name>
</gene>
<dbReference type="Proteomes" id="UP001153555">
    <property type="component" value="Unassembled WGS sequence"/>
</dbReference>
<reference evidence="10" key="1">
    <citation type="submission" date="2019-12" db="EMBL/GenBank/DDBJ databases">
        <authorList>
            <person name="Scholes J."/>
        </authorList>
    </citation>
    <scope>NUCLEOTIDE SEQUENCE</scope>
</reference>
<dbReference type="PANTHER" id="PTHR33228:SF77">
    <property type="entry name" value="PROTEIN GLUTAMINE DUMPER 2"/>
    <property type="match status" value="1"/>
</dbReference>
<dbReference type="GO" id="GO:0016020">
    <property type="term" value="C:membrane"/>
    <property type="evidence" value="ECO:0007669"/>
    <property type="project" value="UniProtKB-SubCell"/>
</dbReference>
<dbReference type="GO" id="GO:0006865">
    <property type="term" value="P:amino acid transport"/>
    <property type="evidence" value="ECO:0007669"/>
    <property type="project" value="UniProtKB-KW"/>
</dbReference>